<protein>
    <submittedName>
        <fullName evidence="5">Lrp/AsnC family transcriptional regulator</fullName>
    </submittedName>
</protein>
<keyword evidence="1" id="KW-0805">Transcription regulation</keyword>
<dbReference type="EMBL" id="DQUR01000285">
    <property type="protein sequence ID" value="HIP89911.1"/>
    <property type="molecule type" value="Genomic_DNA"/>
</dbReference>
<dbReference type="Pfam" id="PF13404">
    <property type="entry name" value="HTH_AsnC-type"/>
    <property type="match status" value="1"/>
</dbReference>
<name>A0A832ZGW8_9EURY</name>
<dbReference type="PROSITE" id="PS00519">
    <property type="entry name" value="HTH_ASNC_1"/>
    <property type="match status" value="1"/>
</dbReference>
<dbReference type="InterPro" id="IPR019887">
    <property type="entry name" value="Tscrpt_reg_AsnC/Lrp_C"/>
</dbReference>
<dbReference type="InterPro" id="IPR000485">
    <property type="entry name" value="AsnC-type_HTH_dom"/>
</dbReference>
<evidence type="ECO:0000313" key="6">
    <source>
        <dbReference type="Proteomes" id="UP000653692"/>
    </source>
</evidence>
<dbReference type="InterPro" id="IPR019885">
    <property type="entry name" value="Tscrpt_reg_HTH_AsnC-type_CS"/>
</dbReference>
<dbReference type="Pfam" id="PF01037">
    <property type="entry name" value="AsnC_trans_reg"/>
    <property type="match status" value="1"/>
</dbReference>
<comment type="caution">
    <text evidence="5">The sequence shown here is derived from an EMBL/GenBank/DDBJ whole genome shotgun (WGS) entry which is preliminary data.</text>
</comment>
<evidence type="ECO:0000259" key="4">
    <source>
        <dbReference type="PROSITE" id="PS50956"/>
    </source>
</evidence>
<evidence type="ECO:0000313" key="5">
    <source>
        <dbReference type="EMBL" id="HIP89911.1"/>
    </source>
</evidence>
<keyword evidence="3" id="KW-0804">Transcription</keyword>
<gene>
    <name evidence="5" type="ORF">EYH24_08465</name>
</gene>
<feature type="domain" description="HTH asnC-type" evidence="4">
    <location>
        <begin position="4"/>
        <end position="65"/>
    </location>
</feature>
<evidence type="ECO:0000256" key="1">
    <source>
        <dbReference type="ARBA" id="ARBA00023015"/>
    </source>
</evidence>
<evidence type="ECO:0000256" key="2">
    <source>
        <dbReference type="ARBA" id="ARBA00023125"/>
    </source>
</evidence>
<dbReference type="InterPro" id="IPR036390">
    <property type="entry name" value="WH_DNA-bd_sf"/>
</dbReference>
<dbReference type="InterPro" id="IPR011008">
    <property type="entry name" value="Dimeric_a/b-barrel"/>
</dbReference>
<dbReference type="Gene3D" id="1.10.10.10">
    <property type="entry name" value="Winged helix-like DNA-binding domain superfamily/Winged helix DNA-binding domain"/>
    <property type="match status" value="1"/>
</dbReference>
<dbReference type="SMART" id="SM00344">
    <property type="entry name" value="HTH_ASNC"/>
    <property type="match status" value="1"/>
</dbReference>
<keyword evidence="2" id="KW-0238">DNA-binding</keyword>
<evidence type="ECO:0000256" key="3">
    <source>
        <dbReference type="ARBA" id="ARBA00023163"/>
    </source>
</evidence>
<proteinExistence type="predicted"/>
<accession>A0A832ZGW8</accession>
<dbReference type="GO" id="GO:0043565">
    <property type="term" value="F:sequence-specific DNA binding"/>
    <property type="evidence" value="ECO:0007669"/>
    <property type="project" value="InterPro"/>
</dbReference>
<dbReference type="Proteomes" id="UP000653692">
    <property type="component" value="Unassembled WGS sequence"/>
</dbReference>
<dbReference type="PANTHER" id="PTHR30154:SF50">
    <property type="entry name" value="TRANSCRIPTIONAL REGULATOR, ASNC FAMILY"/>
    <property type="match status" value="1"/>
</dbReference>
<sequence>MVDIDEKDEAILKELRRNGRATLTELGRKIGLSPASVKNRIEKLEDLGAIRGYSAIVDPIFLNEFVQAMIEVELLTDDETVDEKLCSISGLDNVVGVYRKTGEFQILIRANFRDVSQLREFLRNLSTKYLGKNMKRSKVSVIIDVFKEGGVVTHRKRRSKRRRHTKFR</sequence>
<dbReference type="Gene3D" id="3.30.70.920">
    <property type="match status" value="1"/>
</dbReference>
<dbReference type="PRINTS" id="PR00033">
    <property type="entry name" value="HTHASNC"/>
</dbReference>
<dbReference type="GO" id="GO:0043200">
    <property type="term" value="P:response to amino acid"/>
    <property type="evidence" value="ECO:0007669"/>
    <property type="project" value="TreeGrafter"/>
</dbReference>
<dbReference type="SUPFAM" id="SSF46785">
    <property type="entry name" value="Winged helix' DNA-binding domain"/>
    <property type="match status" value="1"/>
</dbReference>
<dbReference type="InterPro" id="IPR019888">
    <property type="entry name" value="Tscrpt_reg_AsnC-like"/>
</dbReference>
<dbReference type="InterPro" id="IPR036388">
    <property type="entry name" value="WH-like_DNA-bd_sf"/>
</dbReference>
<reference evidence="5" key="1">
    <citation type="journal article" date="2020" name="ISME J.">
        <title>Gammaproteobacteria mediating utilization of methyl-, sulfur- and petroleum organic compounds in deep ocean hydrothermal plumes.</title>
        <authorList>
            <person name="Zhou Z."/>
            <person name="Liu Y."/>
            <person name="Pan J."/>
            <person name="Cron B.R."/>
            <person name="Toner B.M."/>
            <person name="Anantharaman K."/>
            <person name="Breier J.A."/>
            <person name="Dick G.J."/>
            <person name="Li M."/>
        </authorList>
    </citation>
    <scope>NUCLEOTIDE SEQUENCE</scope>
    <source>
        <strain evidence="5">SZUA-1476</strain>
    </source>
</reference>
<dbReference type="SUPFAM" id="SSF54909">
    <property type="entry name" value="Dimeric alpha+beta barrel"/>
    <property type="match status" value="1"/>
</dbReference>
<dbReference type="AlphaFoldDB" id="A0A832ZGW8"/>
<dbReference type="GO" id="GO:0005829">
    <property type="term" value="C:cytosol"/>
    <property type="evidence" value="ECO:0007669"/>
    <property type="project" value="TreeGrafter"/>
</dbReference>
<dbReference type="PANTHER" id="PTHR30154">
    <property type="entry name" value="LEUCINE-RESPONSIVE REGULATORY PROTEIN"/>
    <property type="match status" value="1"/>
</dbReference>
<dbReference type="PROSITE" id="PS50956">
    <property type="entry name" value="HTH_ASNC_2"/>
    <property type="match status" value="1"/>
</dbReference>
<organism evidence="5 6">
    <name type="scientific">Thermococcus paralvinellae</name>
    <dbReference type="NCBI Taxonomy" id="582419"/>
    <lineage>
        <taxon>Archaea</taxon>
        <taxon>Methanobacteriati</taxon>
        <taxon>Methanobacteriota</taxon>
        <taxon>Thermococci</taxon>
        <taxon>Thermococcales</taxon>
        <taxon>Thermococcaceae</taxon>
        <taxon>Thermococcus</taxon>
    </lineage>
</organism>